<dbReference type="Gene3D" id="1.10.260.40">
    <property type="entry name" value="lambda repressor-like DNA-binding domains"/>
    <property type="match status" value="1"/>
</dbReference>
<dbReference type="InterPro" id="IPR028082">
    <property type="entry name" value="Peripla_BP_I"/>
</dbReference>
<dbReference type="PANTHER" id="PTHR30146">
    <property type="entry name" value="LACI-RELATED TRANSCRIPTIONAL REPRESSOR"/>
    <property type="match status" value="1"/>
</dbReference>
<evidence type="ECO:0000256" key="3">
    <source>
        <dbReference type="ARBA" id="ARBA00023163"/>
    </source>
</evidence>
<proteinExistence type="predicted"/>
<dbReference type="EMBL" id="PKHA01000005">
    <property type="protein sequence ID" value="PKY98638.1"/>
    <property type="molecule type" value="Genomic_DNA"/>
</dbReference>
<feature type="domain" description="HTH lacI-type" evidence="4">
    <location>
        <begin position="9"/>
        <end position="63"/>
    </location>
</feature>
<sequence length="343" mass="36092">MTSRRNRAVSMADVAARAGVSTQTVSRVTNGVGAVAPATRERVLSAMRSLGYRPNAAARALKRGSFRSIGVVMFDLTKTGNVATLAAISDAATALGYTVTLVTERSRTSASVSSAFTRLQEMAVDGLILVIDSIPDDGPSYRLPRTLPLVVLDSTVVPGHARIDTNQTEGARLGVEHLIELGHATVHHLAGPLTSSIARQREASWHQVLLSHNLQVPPAVYGDWTSLSGYRGAASLLEDPGCTAVFCANDEMAIGLMHAAQDAGRSVPGDLSVVGFDDIPLAGDVTPPLTTVHQDFTEMGRACITRLATMIATDESDTATQLIPTSLVVRASTAPPRSTARTS</sequence>
<dbReference type="GO" id="GO:0000976">
    <property type="term" value="F:transcription cis-regulatory region binding"/>
    <property type="evidence" value="ECO:0007669"/>
    <property type="project" value="TreeGrafter"/>
</dbReference>
<keyword evidence="3" id="KW-0804">Transcription</keyword>
<dbReference type="SUPFAM" id="SSF53822">
    <property type="entry name" value="Periplasmic binding protein-like I"/>
    <property type="match status" value="1"/>
</dbReference>
<dbReference type="InterPro" id="IPR046335">
    <property type="entry name" value="LacI/GalR-like_sensor"/>
</dbReference>
<evidence type="ECO:0000313" key="6">
    <source>
        <dbReference type="Proteomes" id="UP000234778"/>
    </source>
</evidence>
<dbReference type="PANTHER" id="PTHR30146:SF153">
    <property type="entry name" value="LACTOSE OPERON REPRESSOR"/>
    <property type="match status" value="1"/>
</dbReference>
<reference evidence="5 6" key="1">
    <citation type="submission" date="2017-12" db="EMBL/GenBank/DDBJ databases">
        <title>Phylogenetic diversity of female urinary microbiome.</title>
        <authorList>
            <person name="Thomas-White K."/>
            <person name="Wolfe A.J."/>
        </authorList>
    </citation>
    <scope>NUCLEOTIDE SEQUENCE [LARGE SCALE GENOMIC DNA]</scope>
    <source>
        <strain evidence="5 6">UMB0319</strain>
    </source>
</reference>
<dbReference type="SMART" id="SM00354">
    <property type="entry name" value="HTH_LACI"/>
    <property type="match status" value="1"/>
</dbReference>
<dbReference type="RefSeq" id="WP_101638124.1">
    <property type="nucleotide sequence ID" value="NZ_PKHA01000005.1"/>
</dbReference>
<accession>A0A2I1KSQ0</accession>
<dbReference type="Pfam" id="PF00356">
    <property type="entry name" value="LacI"/>
    <property type="match status" value="1"/>
</dbReference>
<dbReference type="GO" id="GO:0003700">
    <property type="term" value="F:DNA-binding transcription factor activity"/>
    <property type="evidence" value="ECO:0007669"/>
    <property type="project" value="TreeGrafter"/>
</dbReference>
<evidence type="ECO:0000313" key="5">
    <source>
        <dbReference type="EMBL" id="PKY98638.1"/>
    </source>
</evidence>
<dbReference type="InterPro" id="IPR000843">
    <property type="entry name" value="HTH_LacI"/>
</dbReference>
<evidence type="ECO:0000256" key="2">
    <source>
        <dbReference type="ARBA" id="ARBA00023125"/>
    </source>
</evidence>
<dbReference type="SUPFAM" id="SSF47413">
    <property type="entry name" value="lambda repressor-like DNA-binding domains"/>
    <property type="match status" value="1"/>
</dbReference>
<keyword evidence="2" id="KW-0238">DNA-binding</keyword>
<organism evidence="5 6">
    <name type="scientific">Actinomyces urogenitalis</name>
    <dbReference type="NCBI Taxonomy" id="103621"/>
    <lineage>
        <taxon>Bacteria</taxon>
        <taxon>Bacillati</taxon>
        <taxon>Actinomycetota</taxon>
        <taxon>Actinomycetes</taxon>
        <taxon>Actinomycetales</taxon>
        <taxon>Actinomycetaceae</taxon>
        <taxon>Actinomyces</taxon>
    </lineage>
</organism>
<dbReference type="CDD" id="cd01574">
    <property type="entry name" value="PBP1_LacI"/>
    <property type="match status" value="1"/>
</dbReference>
<name>A0A2I1KSQ0_9ACTO</name>
<dbReference type="GeneID" id="81708468"/>
<dbReference type="Proteomes" id="UP000234778">
    <property type="component" value="Unassembled WGS sequence"/>
</dbReference>
<dbReference type="Gene3D" id="3.40.50.2300">
    <property type="match status" value="2"/>
</dbReference>
<comment type="caution">
    <text evidence="5">The sequence shown here is derived from an EMBL/GenBank/DDBJ whole genome shotgun (WGS) entry which is preliminary data.</text>
</comment>
<keyword evidence="1" id="KW-0805">Transcription regulation</keyword>
<gene>
    <name evidence="5" type="ORF">CYJ26_05925</name>
</gene>
<dbReference type="CDD" id="cd01392">
    <property type="entry name" value="HTH_LacI"/>
    <property type="match status" value="1"/>
</dbReference>
<evidence type="ECO:0000256" key="1">
    <source>
        <dbReference type="ARBA" id="ARBA00023015"/>
    </source>
</evidence>
<evidence type="ECO:0000259" key="4">
    <source>
        <dbReference type="PROSITE" id="PS50932"/>
    </source>
</evidence>
<protein>
    <submittedName>
        <fullName evidence="5">LacI family transcriptional regulator</fullName>
    </submittedName>
</protein>
<dbReference type="PROSITE" id="PS50932">
    <property type="entry name" value="HTH_LACI_2"/>
    <property type="match status" value="1"/>
</dbReference>
<dbReference type="InterPro" id="IPR010982">
    <property type="entry name" value="Lambda_DNA-bd_dom_sf"/>
</dbReference>
<dbReference type="Pfam" id="PF13377">
    <property type="entry name" value="Peripla_BP_3"/>
    <property type="match status" value="1"/>
</dbReference>
<dbReference type="AlphaFoldDB" id="A0A2I1KSQ0"/>